<accession>A0A4R2B181</accession>
<keyword evidence="1" id="KW-0472">Membrane</keyword>
<feature type="transmembrane region" description="Helical" evidence="1">
    <location>
        <begin position="50"/>
        <end position="71"/>
    </location>
</feature>
<dbReference type="Proteomes" id="UP000295689">
    <property type="component" value="Unassembled WGS sequence"/>
</dbReference>
<evidence type="ECO:0000313" key="3">
    <source>
        <dbReference type="Proteomes" id="UP000295689"/>
    </source>
</evidence>
<comment type="caution">
    <text evidence="2">The sequence shown here is derived from an EMBL/GenBank/DDBJ whole genome shotgun (WGS) entry which is preliminary data.</text>
</comment>
<keyword evidence="1" id="KW-1133">Transmembrane helix</keyword>
<dbReference type="EMBL" id="SLVV01000016">
    <property type="protein sequence ID" value="TCN19735.1"/>
    <property type="molecule type" value="Genomic_DNA"/>
</dbReference>
<organism evidence="2 3">
    <name type="scientific">Mesobacillus foraminis</name>
    <dbReference type="NCBI Taxonomy" id="279826"/>
    <lineage>
        <taxon>Bacteria</taxon>
        <taxon>Bacillati</taxon>
        <taxon>Bacillota</taxon>
        <taxon>Bacilli</taxon>
        <taxon>Bacillales</taxon>
        <taxon>Bacillaceae</taxon>
        <taxon>Mesobacillus</taxon>
    </lineage>
</organism>
<evidence type="ECO:0000256" key="1">
    <source>
        <dbReference type="SAM" id="Phobius"/>
    </source>
</evidence>
<name>A0A4R2B181_9BACI</name>
<keyword evidence="3" id="KW-1185">Reference proteome</keyword>
<gene>
    <name evidence="2" type="ORF">EV146_11637</name>
</gene>
<keyword evidence="1" id="KW-0812">Transmembrane</keyword>
<protein>
    <submittedName>
        <fullName evidence="2">Uncharacterized protein</fullName>
    </submittedName>
</protein>
<reference evidence="2 3" key="1">
    <citation type="journal article" date="2015" name="Stand. Genomic Sci.">
        <title>Genomic Encyclopedia of Bacterial and Archaeal Type Strains, Phase III: the genomes of soil and plant-associated and newly described type strains.</title>
        <authorList>
            <person name="Whitman W.B."/>
            <person name="Woyke T."/>
            <person name="Klenk H.P."/>
            <person name="Zhou Y."/>
            <person name="Lilburn T.G."/>
            <person name="Beck B.J."/>
            <person name="De Vos P."/>
            <person name="Vandamme P."/>
            <person name="Eisen J.A."/>
            <person name="Garrity G."/>
            <person name="Hugenholtz P."/>
            <person name="Kyrpides N.C."/>
        </authorList>
    </citation>
    <scope>NUCLEOTIDE SEQUENCE [LARGE SCALE GENOMIC DNA]</scope>
    <source>
        <strain evidence="2 3">CV53</strain>
    </source>
</reference>
<sequence length="80" mass="9670">MGNVPAFKKKKFEIKPHTFSEEWRSDDEFFVAEFEIYGIITLSLKKHREILVFLCFHPYYLSVCSCFFFKYSARIFNLLK</sequence>
<dbReference type="AlphaFoldDB" id="A0A4R2B181"/>
<evidence type="ECO:0000313" key="2">
    <source>
        <dbReference type="EMBL" id="TCN19735.1"/>
    </source>
</evidence>
<proteinExistence type="predicted"/>